<dbReference type="InterPro" id="IPR036188">
    <property type="entry name" value="FAD/NAD-bd_sf"/>
</dbReference>
<dbReference type="Pfam" id="PF16901">
    <property type="entry name" value="DAO_C"/>
    <property type="match status" value="1"/>
</dbReference>
<dbReference type="InterPro" id="IPR000447">
    <property type="entry name" value="G3P_DH_FAD-dep"/>
</dbReference>
<evidence type="ECO:0000313" key="9">
    <source>
        <dbReference type="Proteomes" id="UP000509322"/>
    </source>
</evidence>
<dbReference type="Pfam" id="PF01266">
    <property type="entry name" value="DAO"/>
    <property type="match status" value="1"/>
</dbReference>
<comment type="similarity">
    <text evidence="2">Belongs to the FAD-dependent glycerol-3-phosphate dehydrogenase family.</text>
</comment>
<dbReference type="GO" id="GO:0006072">
    <property type="term" value="P:glycerol-3-phosphate metabolic process"/>
    <property type="evidence" value="ECO:0007669"/>
    <property type="project" value="InterPro"/>
</dbReference>
<accession>A0A7H9C0Y3</accession>
<reference evidence="8 9" key="1">
    <citation type="submission" date="2020-07" db="EMBL/GenBank/DDBJ databases">
        <title>The complete genome of Paracoccus pantotrophus ACCC 10489.</title>
        <authorList>
            <person name="Si Y."/>
        </authorList>
    </citation>
    <scope>NUCLEOTIDE SEQUENCE [LARGE SCALE GENOMIC DNA]</scope>
    <source>
        <strain evidence="9">ACCC 10489</strain>
        <plasmid evidence="8 9">unnamed2</plasmid>
    </source>
</reference>
<dbReference type="RefSeq" id="WP_179922369.1">
    <property type="nucleotide sequence ID" value="NZ_CP058692.1"/>
</dbReference>
<organism evidence="8 9">
    <name type="scientific">Paracoccus pantotrophus</name>
    <name type="common">Thiosphaera pantotropha</name>
    <dbReference type="NCBI Taxonomy" id="82367"/>
    <lineage>
        <taxon>Bacteria</taxon>
        <taxon>Pseudomonadati</taxon>
        <taxon>Pseudomonadota</taxon>
        <taxon>Alphaproteobacteria</taxon>
        <taxon>Rhodobacterales</taxon>
        <taxon>Paracoccaceae</taxon>
        <taxon>Paracoccus</taxon>
    </lineage>
</organism>
<keyword evidence="8" id="KW-0614">Plasmid</keyword>
<dbReference type="PRINTS" id="PR01001">
    <property type="entry name" value="FADG3PDH"/>
</dbReference>
<protein>
    <submittedName>
        <fullName evidence="8">FAD-dependent oxidoreductase</fullName>
    </submittedName>
</protein>
<geneLocation type="plasmid" evidence="8 9">
    <name>unnamed2</name>
</geneLocation>
<evidence type="ECO:0000256" key="1">
    <source>
        <dbReference type="ARBA" id="ARBA00001974"/>
    </source>
</evidence>
<dbReference type="PANTHER" id="PTHR11985:SF15">
    <property type="entry name" value="GLYCEROL-3-PHOSPHATE DEHYDROGENASE, MITOCHONDRIAL"/>
    <property type="match status" value="1"/>
</dbReference>
<evidence type="ECO:0000313" key="8">
    <source>
        <dbReference type="EMBL" id="QLH17039.1"/>
    </source>
</evidence>
<comment type="cofactor">
    <cofactor evidence="1">
        <name>FAD</name>
        <dbReference type="ChEBI" id="CHEBI:57692"/>
    </cofactor>
</comment>
<dbReference type="SUPFAM" id="SSF51905">
    <property type="entry name" value="FAD/NAD(P)-binding domain"/>
    <property type="match status" value="1"/>
</dbReference>
<proteinExistence type="inferred from homology"/>
<dbReference type="AlphaFoldDB" id="A0A7H9C0Y3"/>
<keyword evidence="4" id="KW-0274">FAD</keyword>
<evidence type="ECO:0000256" key="3">
    <source>
        <dbReference type="ARBA" id="ARBA00022630"/>
    </source>
</evidence>
<dbReference type="InterPro" id="IPR038299">
    <property type="entry name" value="DAO_C_sf"/>
</dbReference>
<evidence type="ECO:0000259" key="6">
    <source>
        <dbReference type="Pfam" id="PF01266"/>
    </source>
</evidence>
<dbReference type="EMBL" id="CP058692">
    <property type="protein sequence ID" value="QLH17039.1"/>
    <property type="molecule type" value="Genomic_DNA"/>
</dbReference>
<gene>
    <name evidence="8" type="ORF">HYQ43_22705</name>
</gene>
<dbReference type="Proteomes" id="UP000509322">
    <property type="component" value="Plasmid unnamed2"/>
</dbReference>
<dbReference type="GO" id="GO:0004368">
    <property type="term" value="F:glycerol-3-phosphate dehydrogenase (quinone) activity"/>
    <property type="evidence" value="ECO:0007669"/>
    <property type="project" value="InterPro"/>
</dbReference>
<evidence type="ECO:0000256" key="4">
    <source>
        <dbReference type="ARBA" id="ARBA00022827"/>
    </source>
</evidence>
<keyword evidence="3" id="KW-0285">Flavoprotein</keyword>
<feature type="domain" description="Alpha-glycerophosphate oxidase C-terminal" evidence="7">
    <location>
        <begin position="428"/>
        <end position="489"/>
    </location>
</feature>
<sequence>MRSELNDLNGRSFDVAIIGGGINGCAAAQHLAAAGYQVLLVERNDFASGATSRSGRILHCGLRFLAPKKNVWEFLRAPGQLWMKLRTAREMAEAQGELYETIRPYLRPMDIALPIYAHQGYSGWHVDIGAALVRLMNRGRSPINYRRWKGVASPHPFVPHLANAEKIRSVVAFNDQQFIWPERIALDACFHAEDLGAVVRNYTSVIALEKRGKTGWQLELEDATGRARVEAAYVLNLAGIEIDATNRMVPGLHNLPPRVRAMKGVHILVKLPDIYRGHGIAGENSLGEHIFCLPWGDYHYIGPTETIYDGDPDKVTPDDDDIAFLKREAQALLPNLPIADAKVELAWAGARPITFDPERPQGKRLPFSIFHDMGEDGARNLLAVTWGIIVNHRATARRIVKHINGVLRPSGTARAINYAPRPAPALRPDSDEVELRAAVVHFITAEQARSATDILCRRTMLFWDNLVTTALLTRVVTAMGEVLDWSESRCTAEMEAFCRYVEEQHRVTLDEKSNYSASA</sequence>
<evidence type="ECO:0000256" key="2">
    <source>
        <dbReference type="ARBA" id="ARBA00007330"/>
    </source>
</evidence>
<dbReference type="SUPFAM" id="SSF54373">
    <property type="entry name" value="FAD-linked reductases, C-terminal domain"/>
    <property type="match status" value="1"/>
</dbReference>
<dbReference type="Gene3D" id="3.50.50.60">
    <property type="entry name" value="FAD/NAD(P)-binding domain"/>
    <property type="match status" value="1"/>
</dbReference>
<dbReference type="InterPro" id="IPR006076">
    <property type="entry name" value="FAD-dep_OxRdtase"/>
</dbReference>
<dbReference type="Gene3D" id="3.30.9.10">
    <property type="entry name" value="D-Amino Acid Oxidase, subunit A, domain 2"/>
    <property type="match status" value="1"/>
</dbReference>
<evidence type="ECO:0000256" key="5">
    <source>
        <dbReference type="ARBA" id="ARBA00023002"/>
    </source>
</evidence>
<feature type="domain" description="FAD dependent oxidoreductase" evidence="6">
    <location>
        <begin position="14"/>
        <end position="374"/>
    </location>
</feature>
<keyword evidence="5" id="KW-0560">Oxidoreductase</keyword>
<evidence type="ECO:0000259" key="7">
    <source>
        <dbReference type="Pfam" id="PF16901"/>
    </source>
</evidence>
<name>A0A7H9C0Y3_PARPN</name>
<dbReference type="PANTHER" id="PTHR11985">
    <property type="entry name" value="GLYCEROL-3-PHOSPHATE DEHYDROGENASE"/>
    <property type="match status" value="1"/>
</dbReference>
<dbReference type="Gene3D" id="1.10.8.870">
    <property type="entry name" value="Alpha-glycerophosphate oxidase, cap domain"/>
    <property type="match status" value="1"/>
</dbReference>
<dbReference type="InterPro" id="IPR031656">
    <property type="entry name" value="DAO_C"/>
</dbReference>